<keyword evidence="5" id="KW-1185">Reference proteome</keyword>
<dbReference type="InterPro" id="IPR055251">
    <property type="entry name" value="SOS1_NGEF_PH"/>
</dbReference>
<feature type="compositionally biased region" description="Low complexity" evidence="2">
    <location>
        <begin position="109"/>
        <end position="126"/>
    </location>
</feature>
<dbReference type="RefSeq" id="XP_019895426.2">
    <property type="nucleotide sequence ID" value="XM_020039867.2"/>
</dbReference>
<evidence type="ECO:0000313" key="8">
    <source>
        <dbReference type="RefSeq" id="XP_019895426.2"/>
    </source>
</evidence>
<evidence type="ECO:0000259" key="3">
    <source>
        <dbReference type="PROSITE" id="PS50010"/>
    </source>
</evidence>
<dbReference type="PANTHER" id="PTHR45924">
    <property type="entry name" value="FI17866P1"/>
    <property type="match status" value="1"/>
</dbReference>
<dbReference type="InterPro" id="IPR043324">
    <property type="entry name" value="PH_PLEKHG1_G2_G3"/>
</dbReference>
<dbReference type="CDD" id="cd00160">
    <property type="entry name" value="RhoGEF"/>
    <property type="match status" value="1"/>
</dbReference>
<dbReference type="SUPFAM" id="SSF50729">
    <property type="entry name" value="PH domain-like"/>
    <property type="match status" value="1"/>
</dbReference>
<gene>
    <name evidence="6 7 8 9" type="primary">LOC101894795</name>
</gene>
<evidence type="ECO:0000313" key="6">
    <source>
        <dbReference type="RefSeq" id="XP_011296141.3"/>
    </source>
</evidence>
<dbReference type="RefSeq" id="XP_011296141.3">
    <property type="nucleotide sequence ID" value="XM_011297839.3"/>
</dbReference>
<sequence>MDIESDDSERWEDFFGSSTDLAPSLLCIYDKLTTVLDNTASAASAKQQSTPNKCSKSDCDNLNNSSLQIKEQLPTASESYLSKLQSYAKRAELKAASQVDTCDNISQISRTPSNSGSSNSSVRGSLESVASTSSTLSKHRSNIRVLSPNVQRIITHSDAEAVEAVDIEALQSTAKLDTHTQQRLYKKTSTPHSTPHKLKFSHLPLSKTTGKLTQTGTDLVETYNGSGLNDDDIEAVRRPEINANCLRKPPTPAIYPIPGVDDERTPTNASPFVFDSTHGEGLHSSRKLSLPQRRYEEEFLADESTLDEIVSNMSLEYIGVEDHTTETNTSAGIGAEIQTNLNFTNASDEPADPESIQLVDAINTPLISKYTTRNATTRPLTYARSKSLAARDFAQKNIEVKKTASRSMLLPDLEPDESQISAESLDRLSDIKSKFSPKESRKLSGLVLPDIAKLKHRPLSSSSICSTTSSSSSSSSGAEHINGKFNTSYLASVESLADHSENELTETHSGMTVFERACMEIIDSERNYVNDLGEIINGYLLDWKERACLRPNELQVLFSNIEDVYHFNQYLLKHLSDAILNPVKIAKCFIDLKDGFDVYTTYCTSYPEAISLLTKLLQATHTNALLASTQRMLHHTLPLGSYLLKPVQRILKYHLLLDNLRKHCDIKEVMQAYEIMRQVARNIDQVKRKLEQQTRVKELSGILDGWMGPELTVLGELRLEGVLMENNKPRKVLLFATMFIIAKAKEDNRLQFKSYIHQNNLMLSEHLAGEPTSFYVIPYDEPRNQIKLTAKNRDQKRLWTQHIKSVILEKFDNIPLRAKELVYQLGDEEDHSVDKSPWKWGLHSTSTPTYLERRNQFRRSEMRNRSKVKRKTITNASSIEVFNESANKESHNFLKSISKSAESINDKSLASMEAEADDIVRLRDGVCKNPKCAKNHKCICSFAEMNGTNEARAKSARHASKSFRFGGGKPLKERSKSVPRISMETGSLEKIDPDTNKDKCTKPTDAVVTSCKTLPKRMSSTLRKQKSKAKETSTFYMALSEFEDTSNTVLKITESSENILNNSDHKESDSSRIQKQQQQQLPDVIQKTEESSNAVEMSPCETQLVAPTDKAKQDAQIVLDLLKNSKEFDKLCSKLQKKRSLEKNGHLSKVCDVKWNKEALEIPPRPPSRSPPPLETEVDCLEFKSLDQQALEEPIYETLLRNVHVPYKFSPVMARSKSVQYNNTATNNTGNNSNLQNSSPEKSKSPPRPESDYVTLVYTADGVLKHVDDDEIPPPLPPKDTLLTSPTSPSSSSSSTVTLKRDSIDSQNLAESSLNEIPQQMSASFHGTSDYNQTRPHTAKSILKRLWSHSTLTVQESTSNAALCRSVSSLERRGSAEFEKERHSILHLPGSETIGERMAHVDYADPRTLFAMIKCDQNKHLQRDSVFSLTSSNDSVCEPKPATDCNSQSRFNKESFAYEDSVEASLETDFRDSAVYSDDNDRRIDKNLSLSLRITQNPPVKPKPANVPPSPLEKSPLKRSMSIKDQTLPLANNRGPGVIMCPPDLSPSSTRSWVLQQIDNFNK</sequence>
<feature type="compositionally biased region" description="Basic and acidic residues" evidence="2">
    <location>
        <begin position="1063"/>
        <end position="1072"/>
    </location>
</feature>
<dbReference type="EnsemblMetazoa" id="MDOA008106-RD">
    <property type="protein sequence ID" value="MDOA008106-PD"/>
    <property type="gene ID" value="MDOA008106"/>
</dbReference>
<reference evidence="6 7" key="2">
    <citation type="submission" date="2025-05" db="UniProtKB">
        <authorList>
            <consortium name="RefSeq"/>
        </authorList>
    </citation>
    <scope>IDENTIFICATION</scope>
    <source>
        <strain evidence="6 7">Aabys</strain>
        <tissue evidence="6 7">Whole body</tissue>
    </source>
</reference>
<evidence type="ECO:0000313" key="9">
    <source>
        <dbReference type="RefSeq" id="XP_019895428.2"/>
    </source>
</evidence>
<dbReference type="Gene3D" id="2.30.29.30">
    <property type="entry name" value="Pleckstrin-homology domain (PH domain)/Phosphotyrosine-binding domain (PTB)"/>
    <property type="match status" value="1"/>
</dbReference>
<feature type="region of interest" description="Disordered" evidence="2">
    <location>
        <begin position="106"/>
        <end position="126"/>
    </location>
</feature>
<name>A0A1I8MSU1_MUSDO</name>
<feature type="compositionally biased region" description="Pro residues" evidence="2">
    <location>
        <begin position="1499"/>
        <end position="1511"/>
    </location>
</feature>
<dbReference type="RefSeq" id="XP_019895428.2">
    <property type="nucleotide sequence ID" value="XM_020039869.2"/>
</dbReference>
<feature type="region of interest" description="Disordered" evidence="2">
    <location>
        <begin position="1495"/>
        <end position="1519"/>
    </location>
</feature>
<evidence type="ECO:0000313" key="4">
    <source>
        <dbReference type="EnsemblMetazoa" id="MDOA008106-PD"/>
    </source>
</evidence>
<dbReference type="OrthoDB" id="1594986at2759"/>
<dbReference type="SUPFAM" id="SSF48065">
    <property type="entry name" value="DBL homology domain (DH-domain)"/>
    <property type="match status" value="1"/>
</dbReference>
<dbReference type="STRING" id="7370.A0A1I8MSU1"/>
<feature type="region of interest" description="Disordered" evidence="2">
    <location>
        <begin position="1056"/>
        <end position="1097"/>
    </location>
</feature>
<dbReference type="GO" id="GO:0031267">
    <property type="term" value="F:small GTPase binding"/>
    <property type="evidence" value="ECO:0007669"/>
    <property type="project" value="TreeGrafter"/>
</dbReference>
<feature type="domain" description="DH" evidence="3">
    <location>
        <begin position="513"/>
        <end position="686"/>
    </location>
</feature>
<keyword evidence="1" id="KW-0597">Phosphoprotein</keyword>
<dbReference type="CDD" id="cd13243">
    <property type="entry name" value="PH_PLEKHG1_G2_G3"/>
    <property type="match status" value="1"/>
</dbReference>
<dbReference type="eggNOG" id="KOG3518">
    <property type="taxonomic scope" value="Eukaryota"/>
</dbReference>
<proteinExistence type="predicted"/>
<dbReference type="GeneID" id="101894795"/>
<reference evidence="4" key="1">
    <citation type="submission" date="2020-05" db="UniProtKB">
        <authorList>
            <consortium name="EnsemblMetazoa"/>
        </authorList>
    </citation>
    <scope>IDENTIFICATION</scope>
    <source>
        <strain evidence="4">Aabys</strain>
    </source>
</reference>
<dbReference type="InterPro" id="IPR011993">
    <property type="entry name" value="PH-like_dom_sf"/>
</dbReference>
<dbReference type="SMART" id="SM00325">
    <property type="entry name" value="RhoGEF"/>
    <property type="match status" value="1"/>
</dbReference>
<organism evidence="4">
    <name type="scientific">Musca domestica</name>
    <name type="common">House fly</name>
    <dbReference type="NCBI Taxonomy" id="7370"/>
    <lineage>
        <taxon>Eukaryota</taxon>
        <taxon>Metazoa</taxon>
        <taxon>Ecdysozoa</taxon>
        <taxon>Arthropoda</taxon>
        <taxon>Hexapoda</taxon>
        <taxon>Insecta</taxon>
        <taxon>Pterygota</taxon>
        <taxon>Neoptera</taxon>
        <taxon>Endopterygota</taxon>
        <taxon>Diptera</taxon>
        <taxon>Brachycera</taxon>
        <taxon>Muscomorpha</taxon>
        <taxon>Muscoidea</taxon>
        <taxon>Muscidae</taxon>
        <taxon>Musca</taxon>
    </lineage>
</organism>
<dbReference type="VEuPathDB" id="VectorBase:MDOMA2_018330"/>
<feature type="region of interest" description="Disordered" evidence="2">
    <location>
        <begin position="1222"/>
        <end position="1252"/>
    </location>
</feature>
<dbReference type="VEuPathDB" id="VectorBase:MDOMA2_021161"/>
<evidence type="ECO:0000256" key="2">
    <source>
        <dbReference type="SAM" id="MobiDB-lite"/>
    </source>
</evidence>
<dbReference type="PROSITE" id="PS50010">
    <property type="entry name" value="DH_2"/>
    <property type="match status" value="1"/>
</dbReference>
<feature type="compositionally biased region" description="Low complexity" evidence="2">
    <location>
        <begin position="1222"/>
        <end position="1240"/>
    </location>
</feature>
<dbReference type="PANTHER" id="PTHR45924:SF2">
    <property type="entry name" value="FI17866P1"/>
    <property type="match status" value="1"/>
</dbReference>
<evidence type="ECO:0000313" key="7">
    <source>
        <dbReference type="RefSeq" id="XP_019895425.2"/>
    </source>
</evidence>
<feature type="region of interest" description="Disordered" evidence="2">
    <location>
        <begin position="958"/>
        <end position="979"/>
    </location>
</feature>
<dbReference type="Pfam" id="PF22697">
    <property type="entry name" value="SOS1_NGEF_PH"/>
    <property type="match status" value="1"/>
</dbReference>
<dbReference type="Gene3D" id="1.20.900.10">
    <property type="entry name" value="Dbl homology (DH) domain"/>
    <property type="match status" value="1"/>
</dbReference>
<dbReference type="Pfam" id="PF00621">
    <property type="entry name" value="RhoGEF"/>
    <property type="match status" value="1"/>
</dbReference>
<dbReference type="Proteomes" id="UP001652621">
    <property type="component" value="Unplaced"/>
</dbReference>
<evidence type="ECO:0000313" key="5">
    <source>
        <dbReference type="Proteomes" id="UP001652621"/>
    </source>
</evidence>
<dbReference type="InterPro" id="IPR000219">
    <property type="entry name" value="DH_dom"/>
</dbReference>
<dbReference type="VEuPathDB" id="VectorBase:MDOA008106"/>
<accession>A0A1I8MSU1</accession>
<dbReference type="RefSeq" id="XP_019895425.2">
    <property type="nucleotide sequence ID" value="XM_020039866.2"/>
</dbReference>
<feature type="compositionally biased region" description="Basic and acidic residues" evidence="2">
    <location>
        <begin position="1241"/>
        <end position="1251"/>
    </location>
</feature>
<protein>
    <submittedName>
        <fullName evidence="6 7">Uncharacterized protein LOC101894795</fullName>
    </submittedName>
</protein>
<evidence type="ECO:0000256" key="1">
    <source>
        <dbReference type="ARBA" id="ARBA00022553"/>
    </source>
</evidence>
<dbReference type="InterPro" id="IPR035899">
    <property type="entry name" value="DBL_dom_sf"/>
</dbReference>
<feature type="region of interest" description="Disordered" evidence="2">
    <location>
        <begin position="1267"/>
        <end position="1306"/>
    </location>
</feature>
<feature type="compositionally biased region" description="Low complexity" evidence="2">
    <location>
        <begin position="1279"/>
        <end position="1298"/>
    </location>
</feature>
<dbReference type="GO" id="GO:0005085">
    <property type="term" value="F:guanyl-nucleotide exchange factor activity"/>
    <property type="evidence" value="ECO:0007669"/>
    <property type="project" value="InterPro"/>
</dbReference>